<gene>
    <name evidence="2" type="ORF">G9E92_005313</name>
</gene>
<feature type="non-terminal residue" evidence="2">
    <location>
        <position position="1"/>
    </location>
</feature>
<name>A0A744FH91_SALER</name>
<protein>
    <submittedName>
        <fullName evidence="2">Conjugative coupling factor TraD, PFGI-1 class</fullName>
    </submittedName>
</protein>
<evidence type="ECO:0000256" key="1">
    <source>
        <dbReference type="SAM" id="MobiDB-lite"/>
    </source>
</evidence>
<comment type="caution">
    <text evidence="2">The sequence shown here is derived from an EMBL/GenBank/DDBJ whole genome shotgun (WGS) entry which is preliminary data.</text>
</comment>
<evidence type="ECO:0000313" key="2">
    <source>
        <dbReference type="EMBL" id="HAF2530170.1"/>
    </source>
</evidence>
<accession>A0A744FH91</accession>
<reference evidence="2" key="1">
    <citation type="journal article" date="2018" name="Genome Biol.">
        <title>SKESA: strategic k-mer extension for scrupulous assemblies.</title>
        <authorList>
            <person name="Souvorov A."/>
            <person name="Agarwala R."/>
            <person name="Lipman D.J."/>
        </authorList>
    </citation>
    <scope>NUCLEOTIDE SEQUENCE</scope>
    <source>
        <strain evidence="2">MA.04ba 6789-3</strain>
    </source>
</reference>
<feature type="region of interest" description="Disordered" evidence="1">
    <location>
        <begin position="74"/>
        <end position="95"/>
    </location>
</feature>
<dbReference type="EMBL" id="DAAUQW010000039">
    <property type="protein sequence ID" value="HAF2530170.1"/>
    <property type="molecule type" value="Genomic_DNA"/>
</dbReference>
<proteinExistence type="predicted"/>
<dbReference type="AlphaFoldDB" id="A0A744FH91"/>
<reference evidence="2" key="2">
    <citation type="submission" date="2020-02" db="EMBL/GenBank/DDBJ databases">
        <authorList>
            <consortium name="NCBI Pathogen Detection Project"/>
        </authorList>
    </citation>
    <scope>NUCLEOTIDE SEQUENCE</scope>
    <source>
        <strain evidence="2">MA.04ba 6789-3</strain>
    </source>
</reference>
<sequence>ISTAELISLPKGQAFALLEGGRLWKIRMPLPSDAGDIVMPPDMLAMVTDMQKGYRTGDAWWPSITTLADPVTLVSENTQPDPAPVTETEPEGDDE</sequence>
<organism evidence="2">
    <name type="scientific">Salmonella enterica</name>
    <name type="common">Salmonella choleraesuis</name>
    <dbReference type="NCBI Taxonomy" id="28901"/>
    <lineage>
        <taxon>Bacteria</taxon>
        <taxon>Pseudomonadati</taxon>
        <taxon>Pseudomonadota</taxon>
        <taxon>Gammaproteobacteria</taxon>
        <taxon>Enterobacterales</taxon>
        <taxon>Enterobacteriaceae</taxon>
        <taxon>Salmonella</taxon>
    </lineage>
</organism>